<proteinExistence type="predicted"/>
<dbReference type="Proteomes" id="UP001283361">
    <property type="component" value="Unassembled WGS sequence"/>
</dbReference>
<name>A0AAE1DZP2_9GAST</name>
<reference evidence="1" key="1">
    <citation type="journal article" date="2023" name="G3 (Bethesda)">
        <title>A reference genome for the long-term kleptoplast-retaining sea slug Elysia crispata morphotype clarki.</title>
        <authorList>
            <person name="Eastman K.E."/>
            <person name="Pendleton A.L."/>
            <person name="Shaikh M.A."/>
            <person name="Suttiyut T."/>
            <person name="Ogas R."/>
            <person name="Tomko P."/>
            <person name="Gavelis G."/>
            <person name="Widhalm J.R."/>
            <person name="Wisecaver J.H."/>
        </authorList>
    </citation>
    <scope>NUCLEOTIDE SEQUENCE</scope>
    <source>
        <strain evidence="1">ECLA1</strain>
    </source>
</reference>
<dbReference type="EMBL" id="JAWDGP010001711">
    <property type="protein sequence ID" value="KAK3788941.1"/>
    <property type="molecule type" value="Genomic_DNA"/>
</dbReference>
<gene>
    <name evidence="1" type="ORF">RRG08_010190</name>
</gene>
<evidence type="ECO:0000313" key="2">
    <source>
        <dbReference type="Proteomes" id="UP001283361"/>
    </source>
</evidence>
<evidence type="ECO:0000313" key="1">
    <source>
        <dbReference type="EMBL" id="KAK3788941.1"/>
    </source>
</evidence>
<sequence length="83" mass="9079">MPITTVLRVGALQPWRLILFHLIPDTFLVIDLGEGGSSVSRATSFDSLHGSSCLLHELLTKPDLSTRATLHAPLTLMARTEQI</sequence>
<keyword evidence="2" id="KW-1185">Reference proteome</keyword>
<dbReference type="AlphaFoldDB" id="A0AAE1DZP2"/>
<accession>A0AAE1DZP2</accession>
<protein>
    <submittedName>
        <fullName evidence="1">Uncharacterized protein</fullName>
    </submittedName>
</protein>
<organism evidence="1 2">
    <name type="scientific">Elysia crispata</name>
    <name type="common">lettuce slug</name>
    <dbReference type="NCBI Taxonomy" id="231223"/>
    <lineage>
        <taxon>Eukaryota</taxon>
        <taxon>Metazoa</taxon>
        <taxon>Spiralia</taxon>
        <taxon>Lophotrochozoa</taxon>
        <taxon>Mollusca</taxon>
        <taxon>Gastropoda</taxon>
        <taxon>Heterobranchia</taxon>
        <taxon>Euthyneura</taxon>
        <taxon>Panpulmonata</taxon>
        <taxon>Sacoglossa</taxon>
        <taxon>Placobranchoidea</taxon>
        <taxon>Plakobranchidae</taxon>
        <taxon>Elysia</taxon>
    </lineage>
</organism>
<comment type="caution">
    <text evidence="1">The sequence shown here is derived from an EMBL/GenBank/DDBJ whole genome shotgun (WGS) entry which is preliminary data.</text>
</comment>